<dbReference type="PROSITE" id="PS50928">
    <property type="entry name" value="ABC_TM1"/>
    <property type="match status" value="1"/>
</dbReference>
<keyword evidence="4 7" id="KW-0812">Transmembrane</keyword>
<evidence type="ECO:0000313" key="9">
    <source>
        <dbReference type="EMBL" id="PRY62531.1"/>
    </source>
</evidence>
<dbReference type="GO" id="GO:0005886">
    <property type="term" value="C:plasma membrane"/>
    <property type="evidence" value="ECO:0007669"/>
    <property type="project" value="UniProtKB-SubCell"/>
</dbReference>
<feature type="transmembrane region" description="Helical" evidence="7">
    <location>
        <begin position="278"/>
        <end position="300"/>
    </location>
</feature>
<dbReference type="RefSeq" id="WP_106362537.1">
    <property type="nucleotide sequence ID" value="NZ_PVTJ01000001.1"/>
</dbReference>
<dbReference type="Gene3D" id="1.10.3720.10">
    <property type="entry name" value="MetI-like"/>
    <property type="match status" value="1"/>
</dbReference>
<dbReference type="OrthoDB" id="9796361at2"/>
<evidence type="ECO:0000256" key="4">
    <source>
        <dbReference type="ARBA" id="ARBA00022692"/>
    </source>
</evidence>
<evidence type="ECO:0000256" key="3">
    <source>
        <dbReference type="ARBA" id="ARBA00022475"/>
    </source>
</evidence>
<keyword evidence="10" id="KW-1185">Reference proteome</keyword>
<protein>
    <submittedName>
        <fullName evidence="9">Carbohydrate ABC transporter membrane protein 1 (CUT1 family)</fullName>
    </submittedName>
</protein>
<name>A0A2T0UX77_9ACTN</name>
<dbReference type="CDD" id="cd06261">
    <property type="entry name" value="TM_PBP2"/>
    <property type="match status" value="1"/>
</dbReference>
<sequence length="306" mass="32834">MTATVETPAETTPAAAPKRRKRLTRVGILFAAPFLALLLFLWVVPVVNGFYTSLTDTNMAEGTGGFVGLDNYASLVTDPDFHAALGNTALFVVLNVPVLVAVGLLLAMLLNQRLGGRGAIRAAFISPYLLTGAAVAIIWQTALNPLGGNVNQILGAIGMPEQAWLSTPGEAMGAVVLITLWWRVGFPLLVLLAALQDIPAQLYEAAKIDGANLWQRFRHITLPAIAPVLMLVILLRLIDSFKVFEQVYLVTQGGPAGSTRVVLQMLYESGFRDFQTGYAAAIGWTLALVILVVTAVQLALTRRRAS</sequence>
<evidence type="ECO:0000256" key="6">
    <source>
        <dbReference type="ARBA" id="ARBA00023136"/>
    </source>
</evidence>
<dbReference type="GO" id="GO:0055085">
    <property type="term" value="P:transmembrane transport"/>
    <property type="evidence" value="ECO:0007669"/>
    <property type="project" value="InterPro"/>
</dbReference>
<dbReference type="Proteomes" id="UP000238176">
    <property type="component" value="Unassembled WGS sequence"/>
</dbReference>
<feature type="transmembrane region" description="Helical" evidence="7">
    <location>
        <begin position="89"/>
        <end position="110"/>
    </location>
</feature>
<evidence type="ECO:0000256" key="7">
    <source>
        <dbReference type="RuleBase" id="RU363032"/>
    </source>
</evidence>
<evidence type="ECO:0000256" key="5">
    <source>
        <dbReference type="ARBA" id="ARBA00022989"/>
    </source>
</evidence>
<proteinExistence type="inferred from homology"/>
<reference evidence="9 10" key="1">
    <citation type="submission" date="2018-03" db="EMBL/GenBank/DDBJ databases">
        <title>Genomic Encyclopedia of Type Strains, Phase III (KMG-III): the genomes of soil and plant-associated and newly described type strains.</title>
        <authorList>
            <person name="Whitman W."/>
        </authorList>
    </citation>
    <scope>NUCLEOTIDE SEQUENCE [LARGE SCALE GENOMIC DNA]</scope>
    <source>
        <strain evidence="9 10">CGMCC 4.7067</strain>
    </source>
</reference>
<keyword evidence="3" id="KW-1003">Cell membrane</keyword>
<evidence type="ECO:0000259" key="8">
    <source>
        <dbReference type="PROSITE" id="PS50928"/>
    </source>
</evidence>
<accession>A0A2T0UX77</accession>
<dbReference type="PANTHER" id="PTHR30193">
    <property type="entry name" value="ABC TRANSPORTER PERMEASE PROTEIN"/>
    <property type="match status" value="1"/>
</dbReference>
<dbReference type="AlphaFoldDB" id="A0A2T0UX77"/>
<feature type="domain" description="ABC transmembrane type-1" evidence="8">
    <location>
        <begin position="85"/>
        <end position="297"/>
    </location>
</feature>
<dbReference type="InterPro" id="IPR035906">
    <property type="entry name" value="MetI-like_sf"/>
</dbReference>
<evidence type="ECO:0000313" key="10">
    <source>
        <dbReference type="Proteomes" id="UP000238176"/>
    </source>
</evidence>
<keyword evidence="5 7" id="KW-1133">Transmembrane helix</keyword>
<feature type="transmembrane region" description="Helical" evidence="7">
    <location>
        <begin position="28"/>
        <end position="51"/>
    </location>
</feature>
<keyword evidence="6 7" id="KW-0472">Membrane</keyword>
<dbReference type="PANTHER" id="PTHR30193:SF41">
    <property type="entry name" value="DIACETYLCHITOBIOSE UPTAKE SYSTEM PERMEASE PROTEIN NGCF"/>
    <property type="match status" value="1"/>
</dbReference>
<comment type="caution">
    <text evidence="9">The sequence shown here is derived from an EMBL/GenBank/DDBJ whole genome shotgun (WGS) entry which is preliminary data.</text>
</comment>
<feature type="transmembrane region" description="Helical" evidence="7">
    <location>
        <begin position="216"/>
        <end position="238"/>
    </location>
</feature>
<dbReference type="Pfam" id="PF00528">
    <property type="entry name" value="BPD_transp_1"/>
    <property type="match status" value="1"/>
</dbReference>
<feature type="transmembrane region" description="Helical" evidence="7">
    <location>
        <begin position="171"/>
        <end position="195"/>
    </location>
</feature>
<evidence type="ECO:0000256" key="2">
    <source>
        <dbReference type="ARBA" id="ARBA00022448"/>
    </source>
</evidence>
<keyword evidence="2 7" id="KW-0813">Transport</keyword>
<dbReference type="InterPro" id="IPR051393">
    <property type="entry name" value="ABC_transporter_permease"/>
</dbReference>
<organism evidence="9 10">
    <name type="scientific">Glycomyces artemisiae</name>
    <dbReference type="NCBI Taxonomy" id="1076443"/>
    <lineage>
        <taxon>Bacteria</taxon>
        <taxon>Bacillati</taxon>
        <taxon>Actinomycetota</taxon>
        <taxon>Actinomycetes</taxon>
        <taxon>Glycomycetales</taxon>
        <taxon>Glycomycetaceae</taxon>
        <taxon>Glycomyces</taxon>
    </lineage>
</organism>
<comment type="similarity">
    <text evidence="7">Belongs to the binding-protein-dependent transport system permease family.</text>
</comment>
<feature type="transmembrane region" description="Helical" evidence="7">
    <location>
        <begin position="122"/>
        <end position="142"/>
    </location>
</feature>
<evidence type="ECO:0000256" key="1">
    <source>
        <dbReference type="ARBA" id="ARBA00004651"/>
    </source>
</evidence>
<dbReference type="EMBL" id="PVTJ01000001">
    <property type="protein sequence ID" value="PRY62531.1"/>
    <property type="molecule type" value="Genomic_DNA"/>
</dbReference>
<dbReference type="InterPro" id="IPR000515">
    <property type="entry name" value="MetI-like"/>
</dbReference>
<dbReference type="SUPFAM" id="SSF161098">
    <property type="entry name" value="MetI-like"/>
    <property type="match status" value="1"/>
</dbReference>
<gene>
    <name evidence="9" type="ORF">B0I28_101865</name>
</gene>
<comment type="subcellular location">
    <subcellularLocation>
        <location evidence="1 7">Cell membrane</location>
        <topology evidence="1 7">Multi-pass membrane protein</topology>
    </subcellularLocation>
</comment>